<evidence type="ECO:0000313" key="1">
    <source>
        <dbReference type="EMBL" id="STZ09354.1"/>
    </source>
</evidence>
<evidence type="ECO:0000313" key="2">
    <source>
        <dbReference type="Proteomes" id="UP000254065"/>
    </source>
</evidence>
<gene>
    <name evidence="1" type="ORF">NCTC12877_02370</name>
</gene>
<sequence length="48" mass="5491">MLIGSSNSDERIAERYFYGEVGKSALVNKFGIQDQQELLKLLPSFWVI</sequence>
<name>A0A378R2C0_9GAMM</name>
<dbReference type="Proteomes" id="UP000254065">
    <property type="component" value="Unassembled WGS sequence"/>
</dbReference>
<dbReference type="AlphaFoldDB" id="A0A378R2C0"/>
<protein>
    <submittedName>
        <fullName evidence="1">Uncharacterized protein</fullName>
    </submittedName>
</protein>
<keyword evidence="2" id="KW-1185">Reference proteome</keyword>
<proteinExistence type="predicted"/>
<dbReference type="RefSeq" id="WP_156892311.1">
    <property type="nucleotide sequence ID" value="NZ_UGQB01000004.1"/>
</dbReference>
<accession>A0A378R2C0</accession>
<reference evidence="1 2" key="1">
    <citation type="submission" date="2018-06" db="EMBL/GenBank/DDBJ databases">
        <authorList>
            <consortium name="Pathogen Informatics"/>
            <person name="Doyle S."/>
        </authorList>
    </citation>
    <scope>NUCLEOTIDE SEQUENCE [LARGE SCALE GENOMIC DNA]</scope>
    <source>
        <strain evidence="1 2">NCTC12877</strain>
    </source>
</reference>
<dbReference type="EMBL" id="UGQB01000004">
    <property type="protein sequence ID" value="STZ09354.1"/>
    <property type="molecule type" value="Genomic_DNA"/>
</dbReference>
<dbReference type="STRING" id="1122244.GCA_000426885_01645"/>
<organism evidence="1 2">
    <name type="scientific">Moraxella caprae</name>
    <dbReference type="NCBI Taxonomy" id="90240"/>
    <lineage>
        <taxon>Bacteria</taxon>
        <taxon>Pseudomonadati</taxon>
        <taxon>Pseudomonadota</taxon>
        <taxon>Gammaproteobacteria</taxon>
        <taxon>Moraxellales</taxon>
        <taxon>Moraxellaceae</taxon>
        <taxon>Moraxella</taxon>
    </lineage>
</organism>